<name>A0A3L6QM99_PANMI</name>
<gene>
    <name evidence="1" type="ORF">C2845_PM04G07140</name>
</gene>
<sequence>MSSVGLAVEHELQLPRDPAPRLGSLHARCHRKFLDDLACAARKEALIIAGIQGIEANQANYNQVY</sequence>
<dbReference type="AlphaFoldDB" id="A0A3L6QM99"/>
<dbReference type="Proteomes" id="UP000275267">
    <property type="component" value="Unassembled WGS sequence"/>
</dbReference>
<proteinExistence type="predicted"/>
<protein>
    <submittedName>
        <fullName evidence="1">Uncharacterized protein</fullName>
    </submittedName>
</protein>
<evidence type="ECO:0000313" key="2">
    <source>
        <dbReference type="Proteomes" id="UP000275267"/>
    </source>
</evidence>
<comment type="caution">
    <text evidence="1">The sequence shown here is derived from an EMBL/GenBank/DDBJ whole genome shotgun (WGS) entry which is preliminary data.</text>
</comment>
<keyword evidence="2" id="KW-1185">Reference proteome</keyword>
<accession>A0A3L6QM99</accession>
<dbReference type="EMBL" id="PQIB02000011">
    <property type="protein sequence ID" value="RLM85002.1"/>
    <property type="molecule type" value="Genomic_DNA"/>
</dbReference>
<evidence type="ECO:0000313" key="1">
    <source>
        <dbReference type="EMBL" id="RLM85002.1"/>
    </source>
</evidence>
<reference evidence="2" key="1">
    <citation type="journal article" date="2019" name="Nat. Commun.">
        <title>The genome of broomcorn millet.</title>
        <authorList>
            <person name="Zou C."/>
            <person name="Miki D."/>
            <person name="Li D."/>
            <person name="Tang Q."/>
            <person name="Xiao L."/>
            <person name="Rajput S."/>
            <person name="Deng P."/>
            <person name="Jia W."/>
            <person name="Huang R."/>
            <person name="Zhang M."/>
            <person name="Sun Y."/>
            <person name="Hu J."/>
            <person name="Fu X."/>
            <person name="Schnable P.S."/>
            <person name="Li F."/>
            <person name="Zhang H."/>
            <person name="Feng B."/>
            <person name="Zhu X."/>
            <person name="Liu R."/>
            <person name="Schnable J.C."/>
            <person name="Zhu J.-K."/>
            <person name="Zhang H."/>
        </authorList>
    </citation>
    <scope>NUCLEOTIDE SEQUENCE [LARGE SCALE GENOMIC DNA]</scope>
</reference>
<organism evidence="1 2">
    <name type="scientific">Panicum miliaceum</name>
    <name type="common">Proso millet</name>
    <name type="synonym">Broomcorn millet</name>
    <dbReference type="NCBI Taxonomy" id="4540"/>
    <lineage>
        <taxon>Eukaryota</taxon>
        <taxon>Viridiplantae</taxon>
        <taxon>Streptophyta</taxon>
        <taxon>Embryophyta</taxon>
        <taxon>Tracheophyta</taxon>
        <taxon>Spermatophyta</taxon>
        <taxon>Magnoliopsida</taxon>
        <taxon>Liliopsida</taxon>
        <taxon>Poales</taxon>
        <taxon>Poaceae</taxon>
        <taxon>PACMAD clade</taxon>
        <taxon>Panicoideae</taxon>
        <taxon>Panicodae</taxon>
        <taxon>Paniceae</taxon>
        <taxon>Panicinae</taxon>
        <taxon>Panicum</taxon>
        <taxon>Panicum sect. Panicum</taxon>
    </lineage>
</organism>